<comment type="function">
    <text evidence="5">Participates in chromosomal partition during cell division. May act via the formation of a condensin-like complex containing Smc and ScpA that pull DNA away from mid-cell into both cell halves.</text>
</comment>
<keyword evidence="3 5" id="KW-0159">Chromosome partition</keyword>
<evidence type="ECO:0000256" key="1">
    <source>
        <dbReference type="ARBA" id="ARBA00022490"/>
    </source>
</evidence>
<keyword evidence="1 5" id="KW-0963">Cytoplasm</keyword>
<dbReference type="GO" id="GO:0006260">
    <property type="term" value="P:DNA replication"/>
    <property type="evidence" value="ECO:0007669"/>
    <property type="project" value="UniProtKB-UniRule"/>
</dbReference>
<comment type="subunit">
    <text evidence="5">Homodimer. Homodimerization may be required to stabilize the binding of ScpA to the Smc head domains. Component of a cohesin-like complex composed of ScpA, ScpB and the Smc homodimer, in which ScpA and ScpB bind to the head domain of Smc. The presence of the three proteins is required for the association of the complex with DNA.</text>
</comment>
<comment type="subcellular location">
    <subcellularLocation>
        <location evidence="5">Cytoplasm</location>
    </subcellularLocation>
    <text evidence="5">Associated with two foci at the outer edges of the nucleoid region in young cells, and at four foci within both cell halves in older cells.</text>
</comment>
<dbReference type="Pfam" id="PF04079">
    <property type="entry name" value="SMC_ScpB"/>
    <property type="match status" value="1"/>
</dbReference>
<dbReference type="GO" id="GO:0051301">
    <property type="term" value="P:cell division"/>
    <property type="evidence" value="ECO:0007669"/>
    <property type="project" value="UniProtKB-KW"/>
</dbReference>
<dbReference type="RefSeq" id="WP_025746528.1">
    <property type="nucleotide sequence ID" value="NZ_FOXR01000006.1"/>
</dbReference>
<protein>
    <recommendedName>
        <fullName evidence="5">Segregation and condensation protein B</fullName>
    </recommendedName>
</protein>
<gene>
    <name evidence="5" type="primary">scpB</name>
    <name evidence="6" type="ORF">SAMN05444406_10696</name>
</gene>
<dbReference type="NCBIfam" id="TIGR00281">
    <property type="entry name" value="SMC-Scp complex subunit ScpB"/>
    <property type="match status" value="1"/>
</dbReference>
<comment type="similarity">
    <text evidence="5">Belongs to the ScpB family.</text>
</comment>
<dbReference type="HAMAP" id="MF_01804">
    <property type="entry name" value="ScpB"/>
    <property type="match status" value="1"/>
</dbReference>
<evidence type="ECO:0000256" key="4">
    <source>
        <dbReference type="ARBA" id="ARBA00023306"/>
    </source>
</evidence>
<organism evidence="6 7">
    <name type="scientific">Caldicoprobacter faecalis</name>
    <dbReference type="NCBI Taxonomy" id="937334"/>
    <lineage>
        <taxon>Bacteria</taxon>
        <taxon>Bacillati</taxon>
        <taxon>Bacillota</taxon>
        <taxon>Clostridia</taxon>
        <taxon>Caldicoprobacterales</taxon>
        <taxon>Caldicoprobacteraceae</taxon>
        <taxon>Caldicoprobacter</taxon>
    </lineage>
</organism>
<evidence type="ECO:0000256" key="2">
    <source>
        <dbReference type="ARBA" id="ARBA00022618"/>
    </source>
</evidence>
<keyword evidence="2 5" id="KW-0132">Cell division</keyword>
<dbReference type="AlphaFoldDB" id="A0A1I5UAD6"/>
<reference evidence="6 7" key="1">
    <citation type="submission" date="2016-10" db="EMBL/GenBank/DDBJ databases">
        <authorList>
            <person name="de Groot N.N."/>
        </authorList>
    </citation>
    <scope>NUCLEOTIDE SEQUENCE [LARGE SCALE GENOMIC DNA]</scope>
    <source>
        <strain evidence="6 7">DSM 20678</strain>
    </source>
</reference>
<evidence type="ECO:0000313" key="7">
    <source>
        <dbReference type="Proteomes" id="UP000198577"/>
    </source>
</evidence>
<evidence type="ECO:0000256" key="5">
    <source>
        <dbReference type="HAMAP-Rule" id="MF_01804"/>
    </source>
</evidence>
<keyword evidence="4 5" id="KW-0131">Cell cycle</keyword>
<sequence length="173" mass="19288">MEEQQMMAVAEAILFIAGDPVPVRSIAEVLDIDVDTAERLMEKMAEAYASQHRGLQLIRINDAYQLVTRPEYGEYIRRFTGATKEQSLSRACLETLAIIAYNQPVTKADIEQLRGVKCDHAIAVLLEKNLIREVGRLDAPGKPKLYGTTELFLKSFGLSSIDDLPPLKPQQAT</sequence>
<dbReference type="STRING" id="937334.SAMN05444406_10696"/>
<dbReference type="InterPro" id="IPR036388">
    <property type="entry name" value="WH-like_DNA-bd_sf"/>
</dbReference>
<accession>A0A1I5UAD6</accession>
<dbReference type="PIRSF" id="PIRSF019345">
    <property type="entry name" value="ScpB"/>
    <property type="match status" value="1"/>
</dbReference>
<dbReference type="GO" id="GO:0005737">
    <property type="term" value="C:cytoplasm"/>
    <property type="evidence" value="ECO:0007669"/>
    <property type="project" value="UniProtKB-SubCell"/>
</dbReference>
<dbReference type="Proteomes" id="UP000198577">
    <property type="component" value="Unassembled WGS sequence"/>
</dbReference>
<evidence type="ECO:0000313" key="6">
    <source>
        <dbReference type="EMBL" id="SFP91917.1"/>
    </source>
</evidence>
<dbReference type="EMBL" id="FOXR01000006">
    <property type="protein sequence ID" value="SFP91917.1"/>
    <property type="molecule type" value="Genomic_DNA"/>
</dbReference>
<dbReference type="SUPFAM" id="SSF46785">
    <property type="entry name" value="Winged helix' DNA-binding domain"/>
    <property type="match status" value="2"/>
</dbReference>
<dbReference type="Gene3D" id="1.10.10.10">
    <property type="entry name" value="Winged helix-like DNA-binding domain superfamily/Winged helix DNA-binding domain"/>
    <property type="match status" value="2"/>
</dbReference>
<name>A0A1I5UAD6_9FIRM</name>
<dbReference type="PANTHER" id="PTHR34298">
    <property type="entry name" value="SEGREGATION AND CONDENSATION PROTEIN B"/>
    <property type="match status" value="1"/>
</dbReference>
<evidence type="ECO:0000256" key="3">
    <source>
        <dbReference type="ARBA" id="ARBA00022829"/>
    </source>
</evidence>
<dbReference type="InterPro" id="IPR005234">
    <property type="entry name" value="ScpB_csome_segregation"/>
</dbReference>
<dbReference type="PANTHER" id="PTHR34298:SF2">
    <property type="entry name" value="SEGREGATION AND CONDENSATION PROTEIN B"/>
    <property type="match status" value="1"/>
</dbReference>
<dbReference type="InterPro" id="IPR036390">
    <property type="entry name" value="WH_DNA-bd_sf"/>
</dbReference>
<keyword evidence="7" id="KW-1185">Reference proteome</keyword>
<proteinExistence type="inferred from homology"/>
<dbReference type="OrthoDB" id="9806226at2"/>
<dbReference type="GO" id="GO:0051304">
    <property type="term" value="P:chromosome separation"/>
    <property type="evidence" value="ECO:0007669"/>
    <property type="project" value="InterPro"/>
</dbReference>